<dbReference type="HOGENOM" id="CLU_2265467_0_0_1"/>
<proteinExistence type="predicted"/>
<dbReference type="Proteomes" id="UP000028045">
    <property type="component" value="Unassembled WGS sequence"/>
</dbReference>
<evidence type="ECO:0000313" key="3">
    <source>
        <dbReference type="Proteomes" id="UP000028045"/>
    </source>
</evidence>
<keyword evidence="3" id="KW-1185">Reference proteome</keyword>
<evidence type="ECO:0000256" key="1">
    <source>
        <dbReference type="SAM" id="MobiDB-lite"/>
    </source>
</evidence>
<organism evidence="2 3">
    <name type="scientific">Stachybotrys chartarum (strain CBS 109288 / IBT 7711)</name>
    <name type="common">Toxic black mold</name>
    <name type="synonym">Stilbospora chartarum</name>
    <dbReference type="NCBI Taxonomy" id="1280523"/>
    <lineage>
        <taxon>Eukaryota</taxon>
        <taxon>Fungi</taxon>
        <taxon>Dikarya</taxon>
        <taxon>Ascomycota</taxon>
        <taxon>Pezizomycotina</taxon>
        <taxon>Sordariomycetes</taxon>
        <taxon>Hypocreomycetidae</taxon>
        <taxon>Hypocreales</taxon>
        <taxon>Stachybotryaceae</taxon>
        <taxon>Stachybotrys</taxon>
    </lineage>
</organism>
<sequence>MPLETQPPTSKYFQHDKPIDASDESAQSEQDTLTLKGMGNGKKRQPGFKSTRTMQLGKRFSRRSPTAWHIALLRLPHDSHQHAELKPSFPHYELGQAPSAMTT</sequence>
<feature type="compositionally biased region" description="Polar residues" evidence="1">
    <location>
        <begin position="24"/>
        <end position="33"/>
    </location>
</feature>
<feature type="region of interest" description="Disordered" evidence="1">
    <location>
        <begin position="1"/>
        <end position="62"/>
    </location>
</feature>
<protein>
    <submittedName>
        <fullName evidence="2">Uncharacterized protein</fullName>
    </submittedName>
</protein>
<name>A0A084AVG5_STACB</name>
<dbReference type="EMBL" id="KL648534">
    <property type="protein sequence ID" value="KEY69294.1"/>
    <property type="molecule type" value="Genomic_DNA"/>
</dbReference>
<dbReference type="AlphaFoldDB" id="A0A084AVG5"/>
<gene>
    <name evidence="2" type="ORF">S7711_10507</name>
</gene>
<evidence type="ECO:0000313" key="2">
    <source>
        <dbReference type="EMBL" id="KEY69294.1"/>
    </source>
</evidence>
<reference evidence="2 3" key="1">
    <citation type="journal article" date="2014" name="BMC Genomics">
        <title>Comparative genome sequencing reveals chemotype-specific gene clusters in the toxigenic black mold Stachybotrys.</title>
        <authorList>
            <person name="Semeiks J."/>
            <person name="Borek D."/>
            <person name="Otwinowski Z."/>
            <person name="Grishin N.V."/>
        </authorList>
    </citation>
    <scope>NUCLEOTIDE SEQUENCE [LARGE SCALE GENOMIC DNA]</scope>
    <source>
        <strain evidence="3">CBS 109288 / IBT 7711</strain>
    </source>
</reference>
<accession>A0A084AVG5</accession>
<feature type="compositionally biased region" description="Polar residues" evidence="1">
    <location>
        <begin position="1"/>
        <end position="12"/>
    </location>
</feature>